<reference evidence="2 3" key="1">
    <citation type="journal article" date="2020" name="Nature">
        <title>Six reference-quality genomes reveal evolution of bat adaptations.</title>
        <authorList>
            <person name="Jebb D."/>
            <person name="Huang Z."/>
            <person name="Pippel M."/>
            <person name="Hughes G.M."/>
            <person name="Lavrichenko K."/>
            <person name="Devanna P."/>
            <person name="Winkler S."/>
            <person name="Jermiin L.S."/>
            <person name="Skirmuntt E.C."/>
            <person name="Katzourakis A."/>
            <person name="Burkitt-Gray L."/>
            <person name="Ray D.A."/>
            <person name="Sullivan K.A.M."/>
            <person name="Roscito J.G."/>
            <person name="Kirilenko B.M."/>
            <person name="Davalos L.M."/>
            <person name="Corthals A.P."/>
            <person name="Power M.L."/>
            <person name="Jones G."/>
            <person name="Ransome R.D."/>
            <person name="Dechmann D.K.N."/>
            <person name="Locatelli A.G."/>
            <person name="Puechmaille S.J."/>
            <person name="Fedrigo O."/>
            <person name="Jarvis E.D."/>
            <person name="Hiller M."/>
            <person name="Vernes S.C."/>
            <person name="Myers E.W."/>
            <person name="Teeling E.C."/>
        </authorList>
    </citation>
    <scope>NUCLEOTIDE SEQUENCE [LARGE SCALE GENOMIC DNA]</scope>
    <source>
        <strain evidence="2">MRouAeg1</strain>
        <tissue evidence="2">Muscle</tissue>
    </source>
</reference>
<organism evidence="2 3">
    <name type="scientific">Rousettus aegyptiacus</name>
    <name type="common">Egyptian fruit bat</name>
    <name type="synonym">Pteropus aegyptiacus</name>
    <dbReference type="NCBI Taxonomy" id="9407"/>
    <lineage>
        <taxon>Eukaryota</taxon>
        <taxon>Metazoa</taxon>
        <taxon>Chordata</taxon>
        <taxon>Craniata</taxon>
        <taxon>Vertebrata</taxon>
        <taxon>Euteleostomi</taxon>
        <taxon>Mammalia</taxon>
        <taxon>Eutheria</taxon>
        <taxon>Laurasiatheria</taxon>
        <taxon>Chiroptera</taxon>
        <taxon>Yinpterochiroptera</taxon>
        <taxon>Pteropodoidea</taxon>
        <taxon>Pteropodidae</taxon>
        <taxon>Rousettinae</taxon>
        <taxon>Rousettus</taxon>
    </lineage>
</organism>
<protein>
    <submittedName>
        <fullName evidence="2">Uncharacterized protein</fullName>
    </submittedName>
</protein>
<dbReference type="AlphaFoldDB" id="A0A7J8FJB8"/>
<keyword evidence="1" id="KW-0812">Transmembrane</keyword>
<keyword evidence="3" id="KW-1185">Reference proteome</keyword>
<evidence type="ECO:0000256" key="1">
    <source>
        <dbReference type="SAM" id="Phobius"/>
    </source>
</evidence>
<name>A0A7J8FJB8_ROUAE</name>
<proteinExistence type="predicted"/>
<feature type="transmembrane region" description="Helical" evidence="1">
    <location>
        <begin position="27"/>
        <end position="47"/>
    </location>
</feature>
<evidence type="ECO:0000313" key="2">
    <source>
        <dbReference type="EMBL" id="KAF6447837.1"/>
    </source>
</evidence>
<dbReference type="EMBL" id="JACASE010000007">
    <property type="protein sequence ID" value="KAF6447837.1"/>
    <property type="molecule type" value="Genomic_DNA"/>
</dbReference>
<accession>A0A7J8FJB8</accession>
<keyword evidence="1" id="KW-1133">Transmembrane helix</keyword>
<comment type="caution">
    <text evidence="2">The sequence shown here is derived from an EMBL/GenBank/DDBJ whole genome shotgun (WGS) entry which is preliminary data.</text>
</comment>
<gene>
    <name evidence="2" type="ORF">HJG63_012171</name>
</gene>
<keyword evidence="1" id="KW-0472">Membrane</keyword>
<dbReference type="Proteomes" id="UP000593571">
    <property type="component" value="Unassembled WGS sequence"/>
</dbReference>
<sequence length="144" mass="16528">MWVCCEKARRLHSLTMWLSLRWTHRHGWTHVSLALVKLCLLGFMTLWTPCRKRHSTLFPHLGRQRTAVLMTHSETEASISSEVERSLAYYPVCHLHLSKEPHSANSAFSLHFVSSPARLPSSKPKKIHFKQALWARNPIGLAAP</sequence>
<evidence type="ECO:0000313" key="3">
    <source>
        <dbReference type="Proteomes" id="UP000593571"/>
    </source>
</evidence>